<reference evidence="1 2" key="1">
    <citation type="submission" date="2020-08" db="EMBL/GenBank/DDBJ databases">
        <title>Genomic Encyclopedia of Type Strains, Phase IV (KMG-IV): sequencing the most valuable type-strain genomes for metagenomic binning, comparative biology and taxonomic classification.</title>
        <authorList>
            <person name="Goeker M."/>
        </authorList>
    </citation>
    <scope>NUCLEOTIDE SEQUENCE [LARGE SCALE GENOMIC DNA]</scope>
    <source>
        <strain evidence="1 2">DSM 17498</strain>
    </source>
</reference>
<accession>A0A840N9B3</accession>
<keyword evidence="1" id="KW-0969">Cilium</keyword>
<dbReference type="GO" id="GO:0044781">
    <property type="term" value="P:bacterial-type flagellum organization"/>
    <property type="evidence" value="ECO:0007669"/>
    <property type="project" value="InterPro"/>
</dbReference>
<keyword evidence="1" id="KW-0282">Flagellum</keyword>
<keyword evidence="1" id="KW-0966">Cell projection</keyword>
<dbReference type="Proteomes" id="UP000521227">
    <property type="component" value="Unassembled WGS sequence"/>
</dbReference>
<proteinExistence type="predicted"/>
<comment type="caution">
    <text evidence="1">The sequence shown here is derived from an EMBL/GenBank/DDBJ whole genome shotgun (WGS) entry which is preliminary data.</text>
</comment>
<dbReference type="InterPro" id="IPR010845">
    <property type="entry name" value="FlaF"/>
</dbReference>
<dbReference type="EMBL" id="JACHIJ010000006">
    <property type="protein sequence ID" value="MBB5054291.1"/>
    <property type="molecule type" value="Genomic_DNA"/>
</dbReference>
<dbReference type="Pfam" id="PF07309">
    <property type="entry name" value="FlaF"/>
    <property type="match status" value="1"/>
</dbReference>
<dbReference type="AlphaFoldDB" id="A0A840N9B3"/>
<name>A0A840N9B3_9BRAD</name>
<gene>
    <name evidence="1" type="ORF">HNQ36_004293</name>
</gene>
<evidence type="ECO:0000313" key="1">
    <source>
        <dbReference type="EMBL" id="MBB5054291.1"/>
    </source>
</evidence>
<protein>
    <submittedName>
        <fullName evidence="1">Flagellar protein FlaF</fullName>
    </submittedName>
</protein>
<organism evidence="1 2">
    <name type="scientific">Afipia massiliensis</name>
    <dbReference type="NCBI Taxonomy" id="211460"/>
    <lineage>
        <taxon>Bacteria</taxon>
        <taxon>Pseudomonadati</taxon>
        <taxon>Pseudomonadota</taxon>
        <taxon>Alphaproteobacteria</taxon>
        <taxon>Hyphomicrobiales</taxon>
        <taxon>Nitrobacteraceae</taxon>
        <taxon>Afipia</taxon>
    </lineage>
</organism>
<evidence type="ECO:0000313" key="2">
    <source>
        <dbReference type="Proteomes" id="UP000521227"/>
    </source>
</evidence>
<sequence>MSHAAYARTAQTTASPREIEAQALLKAANKLQDIVNNLGRTDDEFAAALLFNRKLWAILLSAVTSDDNQQTIEVRQNIANIGTFVLTQTAELQLNPQREKLQPLIDINCNLAAGLSGRA</sequence>
<dbReference type="NCBIfam" id="NF009435">
    <property type="entry name" value="PRK12794.1"/>
    <property type="match status" value="1"/>
</dbReference>
<dbReference type="RefSeq" id="WP_184088315.1">
    <property type="nucleotide sequence ID" value="NZ_JACHIJ010000006.1"/>
</dbReference>